<evidence type="ECO:0000256" key="8">
    <source>
        <dbReference type="ARBA" id="ARBA00022588"/>
    </source>
</evidence>
<dbReference type="PANTHER" id="PTHR13857">
    <property type="entry name" value="MRNA EDITING ENZYME"/>
    <property type="match status" value="1"/>
</dbReference>
<evidence type="ECO:0000313" key="21">
    <source>
        <dbReference type="Ensembl" id="ENSMFAP00000054644.1"/>
    </source>
</evidence>
<dbReference type="InterPro" id="IPR016192">
    <property type="entry name" value="APOBEC/CMP_deaminase_Zn-bd"/>
</dbReference>
<keyword evidence="12 19" id="KW-0862">Zinc</keyword>
<dbReference type="GO" id="GO:0003723">
    <property type="term" value="F:RNA binding"/>
    <property type="evidence" value="ECO:0007669"/>
    <property type="project" value="TreeGrafter"/>
</dbReference>
<evidence type="ECO:0000256" key="7">
    <source>
        <dbReference type="ARBA" id="ARBA00022553"/>
    </source>
</evidence>
<evidence type="ECO:0000256" key="16">
    <source>
        <dbReference type="ARBA" id="ARBA00032972"/>
    </source>
</evidence>
<dbReference type="CDD" id="cd01283">
    <property type="entry name" value="cytidine_deaminase"/>
    <property type="match status" value="2"/>
</dbReference>
<proteinExistence type="inferred from homology"/>
<comment type="function">
    <text evidence="19">DNA deaminase (cytidine deaminase) which acts as an inhibitor of retrovirus replication and retrotransposon mobility. After the penetration of retroviral nucleocapsids into target cells of infection and the initiation of reverse transcription, it can induce the conversion of cytosine to uracil in the minus-sense single-strand viral DNA, leading to G-to-A hypermutations in the subsequent plus-strand viral DNA. The resultant detrimental levels of mutations in the proviral genome, along with a deamination-independent mechanism that works prior to the proviral integration, together exert efficient antiretroviral effects in infected target cells. Selectively targets single-stranded DNA and does not deaminate double-stranded DNA or single- or double-stranded RNA.</text>
</comment>
<keyword evidence="9 19" id="KW-0479">Metal-binding</keyword>
<dbReference type="GO" id="GO:0010526">
    <property type="term" value="P:transposable element silencing"/>
    <property type="evidence" value="ECO:0007669"/>
    <property type="project" value="UniProtKB-UniRule"/>
</dbReference>
<evidence type="ECO:0000256" key="10">
    <source>
        <dbReference type="ARBA" id="ARBA00022737"/>
    </source>
</evidence>
<dbReference type="GO" id="GO:0000932">
    <property type="term" value="C:P-body"/>
    <property type="evidence" value="ECO:0007669"/>
    <property type="project" value="UniProtKB-SubCell"/>
</dbReference>
<dbReference type="PROSITE" id="PS00903">
    <property type="entry name" value="CYT_DCMP_DEAMINASES_1"/>
    <property type="match status" value="1"/>
</dbReference>
<evidence type="ECO:0000259" key="20">
    <source>
        <dbReference type="PROSITE" id="PS51747"/>
    </source>
</evidence>
<evidence type="ECO:0000256" key="12">
    <source>
        <dbReference type="ARBA" id="ARBA00022833"/>
    </source>
</evidence>
<dbReference type="GO" id="GO:0016554">
    <property type="term" value="P:cytidine to uridine editing"/>
    <property type="evidence" value="ECO:0007669"/>
    <property type="project" value="TreeGrafter"/>
</dbReference>
<evidence type="ECO:0000256" key="1">
    <source>
        <dbReference type="ARBA" id="ARBA00001947"/>
    </source>
</evidence>
<dbReference type="EC" id="3.5.4.-" evidence="19"/>
<evidence type="ECO:0000256" key="14">
    <source>
        <dbReference type="ARBA" id="ARBA00023118"/>
    </source>
</evidence>
<keyword evidence="22" id="KW-1185">Reference proteome</keyword>
<evidence type="ECO:0000256" key="4">
    <source>
        <dbReference type="ARBA" id="ARBA00006576"/>
    </source>
</evidence>
<dbReference type="GO" id="GO:1990904">
    <property type="term" value="C:ribonucleoprotein complex"/>
    <property type="evidence" value="ECO:0007669"/>
    <property type="project" value="UniProtKB-UniRule"/>
</dbReference>
<dbReference type="FunFam" id="3.40.140.10:FF:000029">
    <property type="entry name" value="DNA dC-&gt;dU-editing enzyme APOBEC-3G"/>
    <property type="match status" value="2"/>
</dbReference>
<dbReference type="PROSITE" id="PS51747">
    <property type="entry name" value="CYT_DCMP_DEAMINASES_2"/>
    <property type="match status" value="2"/>
</dbReference>
<dbReference type="GeneTree" id="ENSGT00940000162695"/>
<evidence type="ECO:0000256" key="19">
    <source>
        <dbReference type="RuleBase" id="RU367054"/>
    </source>
</evidence>
<evidence type="ECO:0000256" key="11">
    <source>
        <dbReference type="ARBA" id="ARBA00022801"/>
    </source>
</evidence>
<evidence type="ECO:0000256" key="3">
    <source>
        <dbReference type="ARBA" id="ARBA00004201"/>
    </source>
</evidence>
<feature type="domain" description="CMP/dCMP-type deaminase" evidence="20">
    <location>
        <begin position="40"/>
        <end position="149"/>
    </location>
</feature>
<comment type="catalytic activity">
    <reaction evidence="17">
        <text>a 2'-deoxycytidine in single-stranded DNA + H2O + H(+) = a 2'-deoxyuridine in single-stranded DNA + NH4(+)</text>
        <dbReference type="Rhea" id="RHEA:50948"/>
        <dbReference type="Rhea" id="RHEA-COMP:12846"/>
        <dbReference type="Rhea" id="RHEA-COMP:12847"/>
        <dbReference type="ChEBI" id="CHEBI:15377"/>
        <dbReference type="ChEBI" id="CHEBI:15378"/>
        <dbReference type="ChEBI" id="CHEBI:28938"/>
        <dbReference type="ChEBI" id="CHEBI:85452"/>
        <dbReference type="ChEBI" id="CHEBI:133902"/>
        <dbReference type="EC" id="3.5.4.38"/>
    </reaction>
</comment>
<keyword evidence="13 19" id="KW-0391">Immunity</keyword>
<keyword evidence="6 19" id="KW-0963">Cytoplasm</keyword>
<reference evidence="21" key="2">
    <citation type="submission" date="2025-08" db="UniProtKB">
        <authorList>
            <consortium name="Ensembl"/>
        </authorList>
    </citation>
    <scope>IDENTIFICATION</scope>
</reference>
<dbReference type="Proteomes" id="UP000233100">
    <property type="component" value="Chromosome 10"/>
</dbReference>
<evidence type="ECO:0000256" key="13">
    <source>
        <dbReference type="ARBA" id="ARBA00022859"/>
    </source>
</evidence>
<evidence type="ECO:0000256" key="2">
    <source>
        <dbReference type="ARBA" id="ARBA00004123"/>
    </source>
</evidence>
<dbReference type="Pfam" id="PF18782">
    <property type="entry name" value="NAD2"/>
    <property type="match status" value="2"/>
</dbReference>
<comment type="cofactor">
    <cofactor evidence="1 19">
        <name>Zn(2+)</name>
        <dbReference type="ChEBI" id="CHEBI:29105"/>
    </cofactor>
</comment>
<keyword evidence="11 19" id="KW-0378">Hydrolase</keyword>
<keyword evidence="14 19" id="KW-0051">Antiviral defense</keyword>
<dbReference type="Ensembl" id="ENSMFAT00000093655.1">
    <property type="protein sequence ID" value="ENSMFAP00000054644.1"/>
    <property type="gene ID" value="ENSMFAG00000048585.1"/>
</dbReference>
<evidence type="ECO:0000256" key="18">
    <source>
        <dbReference type="ARBA" id="ARBA00065100"/>
    </source>
</evidence>
<dbReference type="GO" id="GO:0045869">
    <property type="term" value="P:negative regulation of single stranded viral RNA replication via double stranded DNA intermediate"/>
    <property type="evidence" value="ECO:0007669"/>
    <property type="project" value="TreeGrafter"/>
</dbReference>
<dbReference type="SUPFAM" id="SSF53927">
    <property type="entry name" value="Cytidine deaminase-like"/>
    <property type="match status" value="2"/>
</dbReference>
<dbReference type="AlphaFoldDB" id="A0A7N9CVF4"/>
<comment type="similarity">
    <text evidence="4 19">Belongs to the cytidine and deoxycytidylate deaminase family.</text>
</comment>
<evidence type="ECO:0000256" key="5">
    <source>
        <dbReference type="ARBA" id="ARBA00020239"/>
    </source>
</evidence>
<dbReference type="InterPro" id="IPR050610">
    <property type="entry name" value="APOBEC_Cyt_Deaminase"/>
</dbReference>
<evidence type="ECO:0000313" key="22">
    <source>
        <dbReference type="Proteomes" id="UP000233100"/>
    </source>
</evidence>
<dbReference type="GO" id="GO:0004126">
    <property type="term" value="F:cytidine deaminase activity"/>
    <property type="evidence" value="ECO:0007669"/>
    <property type="project" value="UniProtKB-UniRule"/>
</dbReference>
<dbReference type="GO" id="GO:0005634">
    <property type="term" value="C:nucleus"/>
    <property type="evidence" value="ECO:0007669"/>
    <property type="project" value="UniProtKB-SubCell"/>
</dbReference>
<dbReference type="InterPro" id="IPR016193">
    <property type="entry name" value="Cytidine_deaminase-like"/>
</dbReference>
<comment type="domain">
    <text evidence="19">The CMP/dCMP deaminase domain 1 mediates RNA binding, RNA-dependent oligomerization and virion incorporation whereas the CMP/dCMP deaminase domain 2 confers deoxycytidine deaminase activity and substrate sequence specificity.</text>
</comment>
<evidence type="ECO:0000256" key="15">
    <source>
        <dbReference type="ARBA" id="ARBA00023242"/>
    </source>
</evidence>
<keyword evidence="10 19" id="KW-0677">Repeat</keyword>
<dbReference type="GO" id="GO:0008270">
    <property type="term" value="F:zinc ion binding"/>
    <property type="evidence" value="ECO:0007669"/>
    <property type="project" value="UniProtKB-UniRule"/>
</dbReference>
<reference evidence="21 22" key="1">
    <citation type="submission" date="2013-03" db="EMBL/GenBank/DDBJ databases">
        <authorList>
            <person name="Warren W."/>
            <person name="Wilson R.K."/>
        </authorList>
    </citation>
    <scope>NUCLEOTIDE SEQUENCE</scope>
</reference>
<dbReference type="InterPro" id="IPR002125">
    <property type="entry name" value="CMP_dCMP_dom"/>
</dbReference>
<evidence type="ECO:0000256" key="6">
    <source>
        <dbReference type="ARBA" id="ARBA00022490"/>
    </source>
</evidence>
<keyword evidence="7 19" id="KW-0597">Phosphoprotein</keyword>
<dbReference type="GO" id="GO:0051607">
    <property type="term" value="P:defense response to virus"/>
    <property type="evidence" value="ECO:0007669"/>
    <property type="project" value="UniProtKB-UniRule"/>
</dbReference>
<evidence type="ECO:0000256" key="17">
    <source>
        <dbReference type="ARBA" id="ARBA00049114"/>
    </source>
</evidence>
<evidence type="ECO:0000256" key="9">
    <source>
        <dbReference type="ARBA" id="ARBA00022723"/>
    </source>
</evidence>
<accession>A0A7N9CVF4</accession>
<comment type="subcellular location">
    <subcellularLocation>
        <location evidence="3 19">Cytoplasm</location>
        <location evidence="3 19">P-body</location>
    </subcellularLocation>
    <subcellularLocation>
        <location evidence="19">Cytoplasm</location>
    </subcellularLocation>
    <subcellularLocation>
        <location evidence="2 19">Nucleus</location>
    </subcellularLocation>
    <text evidence="19">Mainly cytoplasmic, small amount are found in the nucleus.</text>
</comment>
<protein>
    <recommendedName>
        <fullName evidence="5 19">DNA dC-&gt;dU-editing enzyme APOBEC-3G</fullName>
        <ecNumber evidence="19">3.5.4.-</ecNumber>
    </recommendedName>
    <alternativeName>
        <fullName evidence="16 19">Deoxycytidine deaminase</fullName>
    </alternativeName>
</protein>
<organism evidence="21 22">
    <name type="scientific">Macaca fascicularis</name>
    <name type="common">Crab-eating macaque</name>
    <name type="synonym">Cynomolgus monkey</name>
    <dbReference type="NCBI Taxonomy" id="9541"/>
    <lineage>
        <taxon>Eukaryota</taxon>
        <taxon>Metazoa</taxon>
        <taxon>Chordata</taxon>
        <taxon>Craniata</taxon>
        <taxon>Vertebrata</taxon>
        <taxon>Euteleostomi</taxon>
        <taxon>Mammalia</taxon>
        <taxon>Eutheria</taxon>
        <taxon>Euarchontoglires</taxon>
        <taxon>Primates</taxon>
        <taxon>Haplorrhini</taxon>
        <taxon>Catarrhini</taxon>
        <taxon>Cercopithecidae</taxon>
        <taxon>Cercopithecinae</taxon>
        <taxon>Macaca</taxon>
    </lineage>
</organism>
<dbReference type="Gene3D" id="3.40.140.10">
    <property type="entry name" value="Cytidine Deaminase, domain 2"/>
    <property type="match status" value="2"/>
</dbReference>
<name>A0A7N9CVF4_MACFA</name>
<dbReference type="PANTHER" id="PTHR13857:SF20">
    <property type="entry name" value="DNA DC-DU-EDITING ENZYME APOBEC-3G"/>
    <property type="match status" value="1"/>
</dbReference>
<reference evidence="21" key="3">
    <citation type="submission" date="2025-09" db="UniProtKB">
        <authorList>
            <consortium name="Ensembl"/>
        </authorList>
    </citation>
    <scope>IDENTIFICATION</scope>
</reference>
<feature type="domain" description="CMP/dCMP-type deaminase" evidence="20">
    <location>
        <begin position="225"/>
        <end position="338"/>
    </location>
</feature>
<sequence>MIGAMWNFVHRASMDFLNMVEPMDPRTFVSNFNNRLILSGLNTVWLCCEVKTKDPSGPPLDAKIFQGKVYSKAKYHPEMRFLRWFHKWRQLHHDQEYKVTWYVSWSPCTRCANSVATFLAKDPKVTLTIFVARLYYFWKPDYQQALRILCQKRGSPHATMKIMNYNEFQDCWNKFVDGRGKPFKPRNNLPKHYTLLQATLGELLRHLMDPGTFTSNFNNKPWVSGQHETYLCYKVERLHNDTWVPLNQHRGFLRNQAPNIHGFPKGRHAELCFLDLIPFWKLDGQQYRVTCFTSWSPCFSCAQEMAKFISNNEHVSLCIFAARIYDDQGRYQEGLRTLHRDGAKIAMMNYSEFEYCWDTFVDRQGRPFQPWDGLDDSQPALQVTASSLCLVPHRPPSPGPCLPSAQSLLWVPCSPQGAQLCPSLSFSQPPSLSLLSCHCHCPQASSLCPLSTLSLPPPSSIQPPLPPLFQNQGN</sequence>
<keyword evidence="8 19" id="KW-0399">Innate immunity</keyword>
<comment type="subunit">
    <text evidence="18">Homodimer. Homooligomer. Can bind RNA to form ribonucleoprotein complexes of high-molecular-mass (HMM) or low-molecular-mass (LMM). HMM is inactive and heterogeneous in protein composition because of binding nonselectively to cellular RNAs, which in turn are associated with variety of cellular proteins. The LMM form which is enzymatically active has few or no RNAs associated. Its ability to form homooligomer is distinct from its ability to assemble into HMM. Interacts with APOBEC3B, APOBEC3F, MOV10, AGO2, EIF4E, EIF4ENIF1, DCP2 and DDX6 in an RNA-dependent manner. Interacts with AGO1, AGO3 and PKA/PRKACA.</text>
</comment>
<dbReference type="GO" id="GO:0070383">
    <property type="term" value="P:DNA cytosine deamination"/>
    <property type="evidence" value="ECO:0007669"/>
    <property type="project" value="UniProtKB-UniRule"/>
</dbReference>
<keyword evidence="15 19" id="KW-0539">Nucleus</keyword>
<dbReference type="GO" id="GO:0045087">
    <property type="term" value="P:innate immune response"/>
    <property type="evidence" value="ECO:0007669"/>
    <property type="project" value="UniProtKB-UniRule"/>
</dbReference>